<sequence>MIWKSRFFFAQSRMSTMRFSGKQLLLIVASVFFLCVAADIRAPEVHTKLGSLRGQYVSVKGKETGVHAYLGVPFAKPPVGPALRLAAPQPVEGWEGVKDATQQPAMCIQHKHHVKKLYDKLEDIFPIVLDISEDCLYLNIYTPANRAHDAKLPVMVWIHGGGFTMGSASMYDGSALAAYQDVVVVLIQYRLGILGFLSTGDQHMPGNVGLLDQVQALRWIQQHIHNFGGDPGLVTVFGESAGGISVSLLLLSSLSHGLFHRAIAESGTAAMDIAVSVDPLPIMQMVANASGCSHESTEKIADCIRNLGIETILTIGKDDNLMPSINVDGHFLTKPVEELFLEHELLTVPFMTGVNDDEGGCMISWFFHLQNWTEGMDREQITKALSVFFPYPKQAVFRDLIIDEYIGTGEDCVKNRDGFTEMIGDIMFTVPAIKTSNAHRDAGGAVYLYEYQHPPKLLQKKRPSFVRADHADEIFTVFGLCFTTTHVKLPDPCPKEEEELSKTMMSYWGNFARTGSPNGDGLAHWPQYGAGEDYLAIGLKQQVTRQHLKKNRFVFMTQTLPEKIKQHEKKMERSELCRASTTAPKEREKKCATAAAGEDILKTSGPEEGEVEADGDEGGSDTPVAGEGEVTRLGDETDGPFCTERGRDSHFCRTNTGQNVLLLRGRQELRQKIPPLGGRQGLRIQDVDQEVQWETNFAYCSLCVFSLCGCRQTWCIQQKQHIIDILEKSFGMFLDVSDISEDCLYLNIYTPANRAHDAILPVMVWIHGGAFTLGSASTSDGSAVAAYQDVVVVLIQYRLGIVGFLSTGDQHMPGNVGLLDQVQALRWIQQHIHNFGGDPGLVTVFGESAGGISVSLLLLSPLSHGLFHRAIAESGTAAMDAYVSNNPLPMMQIVANASGCNHESTEKIADCFRRLDIDSIVTIGKDVYLIPSINVDGHFLTKPVEELFREHEVLTVPFMTGVNDDEAGWILADIFGLQNWTEGMDREQITKTLSVFLSNPKHAVTIDLIIDEYISTGEDRVKNRDGFTEMIGDILFTVPAIKTSNAHRDAGGAVYLYEYQHPPKLLQKKRPSFVGTDHGDELFIVFGLCFTTTHVKLSDPCPKEEEELSKTMMSYWGNFARTGSPNGDGLAHWPQYGAGEDYLAIGLRQQVIRQHLKKNRFVFMTQTLPEMIRQHEEDMERSEL</sequence>
<dbReference type="OrthoDB" id="3200163at2759"/>
<organism evidence="7 8">
    <name type="scientific">Betta splendens</name>
    <name type="common">Siamese fighting fish</name>
    <dbReference type="NCBI Taxonomy" id="158456"/>
    <lineage>
        <taxon>Eukaryota</taxon>
        <taxon>Metazoa</taxon>
        <taxon>Chordata</taxon>
        <taxon>Craniata</taxon>
        <taxon>Vertebrata</taxon>
        <taxon>Euteleostomi</taxon>
        <taxon>Actinopterygii</taxon>
        <taxon>Neopterygii</taxon>
        <taxon>Teleostei</taxon>
        <taxon>Neoteleostei</taxon>
        <taxon>Acanthomorphata</taxon>
        <taxon>Anabantaria</taxon>
        <taxon>Anabantiformes</taxon>
        <taxon>Anabantoidei</taxon>
        <taxon>Osphronemidae</taxon>
        <taxon>Betta</taxon>
    </lineage>
</organism>
<feature type="region of interest" description="Disordered" evidence="5">
    <location>
        <begin position="565"/>
        <end position="639"/>
    </location>
</feature>
<accession>A0A6P7MS59</accession>
<dbReference type="Proteomes" id="UP000515150">
    <property type="component" value="Chromosome 6"/>
</dbReference>
<dbReference type="PROSITE" id="PS00122">
    <property type="entry name" value="CARBOXYLESTERASE_B_1"/>
    <property type="match status" value="2"/>
</dbReference>
<dbReference type="InterPro" id="IPR002168">
    <property type="entry name" value="Lipase_GDXG_HIS_AS"/>
</dbReference>
<dbReference type="Pfam" id="PF00135">
    <property type="entry name" value="COesterase"/>
    <property type="match status" value="2"/>
</dbReference>
<reference evidence="8" key="1">
    <citation type="submission" date="2025-08" db="UniProtKB">
        <authorList>
            <consortium name="RefSeq"/>
        </authorList>
    </citation>
    <scope>IDENTIFICATION</scope>
</reference>
<keyword evidence="4" id="KW-1015">Disulfide bond</keyword>
<evidence type="ECO:0000256" key="5">
    <source>
        <dbReference type="SAM" id="MobiDB-lite"/>
    </source>
</evidence>
<dbReference type="RefSeq" id="XP_029008609.2">
    <property type="nucleotide sequence ID" value="XM_029152776.3"/>
</dbReference>
<feature type="compositionally biased region" description="Acidic residues" evidence="5">
    <location>
        <begin position="607"/>
        <end position="619"/>
    </location>
</feature>
<dbReference type="AlphaFoldDB" id="A0A6P7MS59"/>
<dbReference type="GO" id="GO:0016787">
    <property type="term" value="F:hydrolase activity"/>
    <property type="evidence" value="ECO:0007669"/>
    <property type="project" value="UniProtKB-KW"/>
</dbReference>
<keyword evidence="3" id="KW-0378">Hydrolase</keyword>
<dbReference type="InterPro" id="IPR002018">
    <property type="entry name" value="CarbesteraseB"/>
</dbReference>
<feature type="domain" description="Carboxylesterase type B" evidence="6">
    <location>
        <begin position="715"/>
        <end position="1163"/>
    </location>
</feature>
<dbReference type="Gene3D" id="3.40.50.1820">
    <property type="entry name" value="alpha/beta hydrolase"/>
    <property type="match status" value="2"/>
</dbReference>
<dbReference type="FunFam" id="3.40.50.1820:FF:000011">
    <property type="entry name" value="Carboxylic ester hydrolase"/>
    <property type="match status" value="2"/>
</dbReference>
<gene>
    <name evidence="8" type="primary">LOC114856902</name>
</gene>
<evidence type="ECO:0000259" key="6">
    <source>
        <dbReference type="Pfam" id="PF00135"/>
    </source>
</evidence>
<evidence type="ECO:0000256" key="1">
    <source>
        <dbReference type="ARBA" id="ARBA00005964"/>
    </source>
</evidence>
<feature type="domain" description="Carboxylesterase type B" evidence="6">
    <location>
        <begin position="42"/>
        <end position="555"/>
    </location>
</feature>
<evidence type="ECO:0000313" key="7">
    <source>
        <dbReference type="Proteomes" id="UP000515150"/>
    </source>
</evidence>
<dbReference type="CDD" id="cd00312">
    <property type="entry name" value="Esterase_lipase"/>
    <property type="match status" value="1"/>
</dbReference>
<dbReference type="InterPro" id="IPR029058">
    <property type="entry name" value="AB_hydrolase_fold"/>
</dbReference>
<dbReference type="PROSITE" id="PS00941">
    <property type="entry name" value="CARBOXYLESTERASE_B_2"/>
    <property type="match status" value="2"/>
</dbReference>
<dbReference type="InterPro" id="IPR019819">
    <property type="entry name" value="Carboxylesterase_B_CS"/>
</dbReference>
<dbReference type="PROSITE" id="PS01173">
    <property type="entry name" value="LIPASE_GDXG_HIS"/>
    <property type="match status" value="1"/>
</dbReference>
<name>A0A6P7MS59_BETSP</name>
<comment type="similarity">
    <text evidence="1">Belongs to the type-B carboxylesterase/lipase family.</text>
</comment>
<dbReference type="KEGG" id="bspl:114856902"/>
<evidence type="ECO:0000256" key="3">
    <source>
        <dbReference type="ARBA" id="ARBA00022801"/>
    </source>
</evidence>
<dbReference type="InParanoid" id="A0A6P7MS59"/>
<keyword evidence="7" id="KW-1185">Reference proteome</keyword>
<comment type="similarity">
    <text evidence="2">Belongs to the 'GDXG' lipolytic enzyme family.</text>
</comment>
<dbReference type="InterPro" id="IPR019826">
    <property type="entry name" value="Carboxylesterase_B_AS"/>
</dbReference>
<evidence type="ECO:0000256" key="2">
    <source>
        <dbReference type="ARBA" id="ARBA00010515"/>
    </source>
</evidence>
<evidence type="ECO:0000313" key="8">
    <source>
        <dbReference type="RefSeq" id="XP_029008609.2"/>
    </source>
</evidence>
<dbReference type="GeneID" id="114856902"/>
<evidence type="ECO:0000256" key="4">
    <source>
        <dbReference type="ARBA" id="ARBA00023157"/>
    </source>
</evidence>
<dbReference type="InterPro" id="IPR050309">
    <property type="entry name" value="Type-B_Carboxylest/Lipase"/>
</dbReference>
<dbReference type="SUPFAM" id="SSF53474">
    <property type="entry name" value="alpha/beta-Hydrolases"/>
    <property type="match status" value="2"/>
</dbReference>
<protein>
    <submittedName>
        <fullName evidence="8">Uncharacterized protein LOC114856902</fullName>
    </submittedName>
</protein>
<feature type="compositionally biased region" description="Basic and acidic residues" evidence="5">
    <location>
        <begin position="565"/>
        <end position="576"/>
    </location>
</feature>
<dbReference type="PANTHER" id="PTHR11559">
    <property type="entry name" value="CARBOXYLESTERASE"/>
    <property type="match status" value="1"/>
</dbReference>
<proteinExistence type="inferred from homology"/>